<keyword evidence="2" id="KW-1185">Reference proteome</keyword>
<comment type="caution">
    <text evidence="1">The sequence shown here is derived from an EMBL/GenBank/DDBJ whole genome shotgun (WGS) entry which is preliminary data.</text>
</comment>
<reference evidence="1" key="1">
    <citation type="submission" date="2020-08" db="EMBL/GenBank/DDBJ databases">
        <title>Multicomponent nature underlies the extraordinary mechanical properties of spider dragline silk.</title>
        <authorList>
            <person name="Kono N."/>
            <person name="Nakamura H."/>
            <person name="Mori M."/>
            <person name="Yoshida Y."/>
            <person name="Ohtoshi R."/>
            <person name="Malay A.D."/>
            <person name="Moran D.A.P."/>
            <person name="Tomita M."/>
            <person name="Numata K."/>
            <person name="Arakawa K."/>
        </authorList>
    </citation>
    <scope>NUCLEOTIDE SEQUENCE</scope>
</reference>
<gene>
    <name evidence="1" type="ORF">TNIN_149401</name>
</gene>
<evidence type="ECO:0000313" key="2">
    <source>
        <dbReference type="Proteomes" id="UP000886998"/>
    </source>
</evidence>
<protein>
    <submittedName>
        <fullName evidence="1">Uncharacterized protein</fullName>
    </submittedName>
</protein>
<sequence>MAVRAADLRQSAIRSLPLRHLVHGIRDRARIHLPILASARSRGYLHPLWGRLRHQPHLGDLRLLLQLQVHPPNRTHEGISHLTKVFKLSATVADNADQWNPKRFNHFNWYLDTIHKIQFSGHDYLY</sequence>
<name>A0A8X6IWT4_9ARAC</name>
<accession>A0A8X6IWT4</accession>
<proteinExistence type="predicted"/>
<dbReference type="AlphaFoldDB" id="A0A8X6IWT4"/>
<organism evidence="1 2">
    <name type="scientific">Trichonephila inaurata madagascariensis</name>
    <dbReference type="NCBI Taxonomy" id="2747483"/>
    <lineage>
        <taxon>Eukaryota</taxon>
        <taxon>Metazoa</taxon>
        <taxon>Ecdysozoa</taxon>
        <taxon>Arthropoda</taxon>
        <taxon>Chelicerata</taxon>
        <taxon>Arachnida</taxon>
        <taxon>Araneae</taxon>
        <taxon>Araneomorphae</taxon>
        <taxon>Entelegynae</taxon>
        <taxon>Araneoidea</taxon>
        <taxon>Nephilidae</taxon>
        <taxon>Trichonephila</taxon>
        <taxon>Trichonephila inaurata</taxon>
    </lineage>
</organism>
<dbReference type="Proteomes" id="UP000886998">
    <property type="component" value="Unassembled WGS sequence"/>
</dbReference>
<evidence type="ECO:0000313" key="1">
    <source>
        <dbReference type="EMBL" id="GFS64057.1"/>
    </source>
</evidence>
<dbReference type="EMBL" id="BMAV01027995">
    <property type="protein sequence ID" value="GFS64057.1"/>
    <property type="molecule type" value="Genomic_DNA"/>
</dbReference>